<accession>A0A1M7UUJ1</accession>
<dbReference type="Proteomes" id="UP000184096">
    <property type="component" value="Chromosome I"/>
</dbReference>
<sequence>MIFNIAINPGRACRAATLCFFLQPACSLAEGIDTEHIYGFMIGSDVGDAGEREFQTTSTGRFSKQAGGYQAADQQLELEFVPFRNFRVEVGTTFAAYDIASVPGLMDRSLAGWQGAALDLRYRLLDRATSPFGLTLALESHGNRFDELTGSSARSYGTELTLAIERDVIPGLAVATLNVGYQPEWTHFAGVATQERESTLAVAFGLMAQVRPDLLLGGEARYFRKYGGIGLEELSGEAFLVGPTAYFKLSERARLTANWSFQAWGRPAGTGAALDLVNFERQQARLVFGLNF</sequence>
<evidence type="ECO:0000313" key="2">
    <source>
        <dbReference type="Proteomes" id="UP000184096"/>
    </source>
</evidence>
<proteinExistence type="predicted"/>
<keyword evidence="2" id="KW-1185">Reference proteome</keyword>
<name>A0A1M7UUJ1_9BRAD</name>
<reference evidence="2" key="1">
    <citation type="submission" date="2016-11" db="EMBL/GenBank/DDBJ databases">
        <authorList>
            <person name="Varghese N."/>
            <person name="Submissions S."/>
        </authorList>
    </citation>
    <scope>NUCLEOTIDE SEQUENCE [LARGE SCALE GENOMIC DNA]</scope>
    <source>
        <strain evidence="2">GAS401</strain>
    </source>
</reference>
<dbReference type="AlphaFoldDB" id="A0A1M7UUJ1"/>
<organism evidence="1 2">
    <name type="scientific">Bradyrhizobium erythrophlei</name>
    <dbReference type="NCBI Taxonomy" id="1437360"/>
    <lineage>
        <taxon>Bacteria</taxon>
        <taxon>Pseudomonadati</taxon>
        <taxon>Pseudomonadota</taxon>
        <taxon>Alphaproteobacteria</taxon>
        <taxon>Hyphomicrobiales</taxon>
        <taxon>Nitrobacteraceae</taxon>
        <taxon>Bradyrhizobium</taxon>
    </lineage>
</organism>
<protein>
    <submittedName>
        <fullName evidence="1">Uncharacterized protein</fullName>
    </submittedName>
</protein>
<gene>
    <name evidence="1" type="ORF">SAMN05444170_6752</name>
</gene>
<dbReference type="EMBL" id="LT670849">
    <property type="protein sequence ID" value="SHN86614.1"/>
    <property type="molecule type" value="Genomic_DNA"/>
</dbReference>
<evidence type="ECO:0000313" key="1">
    <source>
        <dbReference type="EMBL" id="SHN86614.1"/>
    </source>
</evidence>